<dbReference type="InterPro" id="IPR052157">
    <property type="entry name" value="BCAA_transport_permease"/>
</dbReference>
<evidence type="ECO:0000256" key="5">
    <source>
        <dbReference type="ARBA" id="ARBA00022970"/>
    </source>
</evidence>
<dbReference type="PANTHER" id="PTHR11795">
    <property type="entry name" value="BRANCHED-CHAIN AMINO ACID TRANSPORT SYSTEM PERMEASE PROTEIN LIVH"/>
    <property type="match status" value="1"/>
</dbReference>
<comment type="subcellular location">
    <subcellularLocation>
        <location evidence="1">Cell membrane</location>
        <topology evidence="1">Multi-pass membrane protein</topology>
    </subcellularLocation>
</comment>
<evidence type="ECO:0000256" key="4">
    <source>
        <dbReference type="ARBA" id="ARBA00022692"/>
    </source>
</evidence>
<evidence type="ECO:0000313" key="10">
    <source>
        <dbReference type="EMBL" id="WNC15450.1"/>
    </source>
</evidence>
<feature type="transmembrane region" description="Helical" evidence="9">
    <location>
        <begin position="33"/>
        <end position="53"/>
    </location>
</feature>
<dbReference type="PANTHER" id="PTHR11795:SF445">
    <property type="entry name" value="AMINO ACID ABC TRANSPORTER PERMEASE PROTEIN"/>
    <property type="match status" value="1"/>
</dbReference>
<reference evidence="10 11" key="1">
    <citation type="submission" date="2023-09" db="EMBL/GenBank/DDBJ databases">
        <title>Complete Genome and Methylome dissection of Bacillus brevis NEB573 original source of BbsI restriction endonuclease.</title>
        <authorList>
            <person name="Fomenkov A."/>
            <person name="Roberts R.D."/>
        </authorList>
    </citation>
    <scope>NUCLEOTIDE SEQUENCE [LARGE SCALE GENOMIC DNA]</scope>
    <source>
        <strain evidence="10 11">NEB573</strain>
    </source>
</reference>
<feature type="transmembrane region" description="Helical" evidence="9">
    <location>
        <begin position="93"/>
        <end position="116"/>
    </location>
</feature>
<name>A0ABY9T5T9_BREBE</name>
<dbReference type="EMBL" id="CP134050">
    <property type="protein sequence ID" value="WNC15450.1"/>
    <property type="molecule type" value="Genomic_DNA"/>
</dbReference>
<comment type="similarity">
    <text evidence="8">Belongs to the binding-protein-dependent transport system permease family. LivHM subfamily.</text>
</comment>
<evidence type="ECO:0000256" key="7">
    <source>
        <dbReference type="ARBA" id="ARBA00023136"/>
    </source>
</evidence>
<feature type="transmembrane region" description="Helical" evidence="9">
    <location>
        <begin position="136"/>
        <end position="159"/>
    </location>
</feature>
<feature type="transmembrane region" description="Helical" evidence="9">
    <location>
        <begin position="188"/>
        <end position="212"/>
    </location>
</feature>
<feature type="transmembrane region" description="Helical" evidence="9">
    <location>
        <begin position="6"/>
        <end position="26"/>
    </location>
</feature>
<keyword evidence="2" id="KW-0813">Transport</keyword>
<dbReference type="CDD" id="cd06582">
    <property type="entry name" value="TM_PBP1_LivH_like"/>
    <property type="match status" value="1"/>
</dbReference>
<feature type="transmembrane region" description="Helical" evidence="9">
    <location>
        <begin position="264"/>
        <end position="284"/>
    </location>
</feature>
<feature type="transmembrane region" description="Helical" evidence="9">
    <location>
        <begin position="59"/>
        <end position="81"/>
    </location>
</feature>
<sequence>MYFDIFVSGLAVGCIYSLIAMSYSLIFRSSGVLNMGTGEFVMIGGLVGFSLISQVTENYYLVTLLTMAVAGLVGYLSNVLVFHPVQKRGGQAIHVLIASIGIMIILPQIGALIWGAEPLSFPGRLSAGQVELGSAKISGISFLIILLSFVIMVLFQLFFKFTRLGQAMRAIADDRVMSQLLGVNYRKYIALIFLVAGALTGVAGVLLGPLYYVSYDMGIIGIKAFAAAVLGGFGNIMGAVIGGILLGLIEAFGGTMISSEFRDLILYAILILVLLIRPAGLLGIKQRRDTA</sequence>
<proteinExistence type="inferred from homology"/>
<keyword evidence="11" id="KW-1185">Reference proteome</keyword>
<dbReference type="InterPro" id="IPR001851">
    <property type="entry name" value="ABC_transp_permease"/>
</dbReference>
<dbReference type="RefSeq" id="WP_310769237.1">
    <property type="nucleotide sequence ID" value="NZ_CP134050.1"/>
</dbReference>
<feature type="transmembrane region" description="Helical" evidence="9">
    <location>
        <begin position="224"/>
        <end position="252"/>
    </location>
</feature>
<protein>
    <submittedName>
        <fullName evidence="10">Branched-chain amino acid ABC transporter permease</fullName>
    </submittedName>
</protein>
<dbReference type="Proteomes" id="UP001256827">
    <property type="component" value="Chromosome"/>
</dbReference>
<keyword evidence="5" id="KW-0029">Amino-acid transport</keyword>
<evidence type="ECO:0000256" key="9">
    <source>
        <dbReference type="SAM" id="Phobius"/>
    </source>
</evidence>
<keyword evidence="7 9" id="KW-0472">Membrane</keyword>
<keyword evidence="6 9" id="KW-1133">Transmembrane helix</keyword>
<evidence type="ECO:0000256" key="3">
    <source>
        <dbReference type="ARBA" id="ARBA00022475"/>
    </source>
</evidence>
<evidence type="ECO:0000256" key="6">
    <source>
        <dbReference type="ARBA" id="ARBA00022989"/>
    </source>
</evidence>
<evidence type="ECO:0000256" key="2">
    <source>
        <dbReference type="ARBA" id="ARBA00022448"/>
    </source>
</evidence>
<keyword evidence="4 9" id="KW-0812">Transmembrane</keyword>
<accession>A0ABY9T5T9</accession>
<evidence type="ECO:0000313" key="11">
    <source>
        <dbReference type="Proteomes" id="UP001256827"/>
    </source>
</evidence>
<evidence type="ECO:0000256" key="8">
    <source>
        <dbReference type="ARBA" id="ARBA00037998"/>
    </source>
</evidence>
<keyword evidence="3" id="KW-1003">Cell membrane</keyword>
<evidence type="ECO:0000256" key="1">
    <source>
        <dbReference type="ARBA" id="ARBA00004651"/>
    </source>
</evidence>
<organism evidence="10 11">
    <name type="scientific">Brevibacillus brevis</name>
    <name type="common">Bacillus brevis</name>
    <dbReference type="NCBI Taxonomy" id="1393"/>
    <lineage>
        <taxon>Bacteria</taxon>
        <taxon>Bacillati</taxon>
        <taxon>Bacillota</taxon>
        <taxon>Bacilli</taxon>
        <taxon>Bacillales</taxon>
        <taxon>Paenibacillaceae</taxon>
        <taxon>Brevibacillus</taxon>
    </lineage>
</organism>
<gene>
    <name evidence="10" type="ORF">RGB73_03610</name>
</gene>
<dbReference type="Pfam" id="PF02653">
    <property type="entry name" value="BPD_transp_2"/>
    <property type="match status" value="1"/>
</dbReference>